<gene>
    <name evidence="1" type="ORF">D1639_01990</name>
</gene>
<proteinExistence type="predicted"/>
<protein>
    <submittedName>
        <fullName evidence="1">Uncharacterized protein</fullName>
    </submittedName>
</protein>
<organism evidence="1">
    <name type="scientific">Muribaculaceae bacterium Z82</name>
    <dbReference type="NCBI Taxonomy" id="2304548"/>
    <lineage>
        <taxon>Bacteria</taxon>
        <taxon>Pseudomonadati</taxon>
        <taxon>Bacteroidota</taxon>
        <taxon>Bacteroidia</taxon>
        <taxon>Bacteroidales</taxon>
        <taxon>Muribaculaceae</taxon>
    </lineage>
</organism>
<name>A0A7C9N852_9BACT</name>
<accession>A0A7C9N852</accession>
<sequence>MEESKRNQEAEQGESPVVAAAFNRLQELYEQLPAMEQLGAQLARARSAKHVVEVVERGQAAKALLAEADERLARAQECLAELQQAGDAADPARLEAAAQAVGYCGAQRGFRVGPAANADRDVAAALAVSLFASVEEARAAKLPADQFRDLERQVTQFQEEYKKTLDLCERLAPAE</sequence>
<reference evidence="1" key="1">
    <citation type="submission" date="2018-08" db="EMBL/GenBank/DDBJ databases">
        <title>Murine metabolic-syndrome-specific gut microbial biobank.</title>
        <authorList>
            <person name="Liu C."/>
        </authorList>
    </citation>
    <scope>NUCLEOTIDE SEQUENCE [LARGE SCALE GENOMIC DNA]</scope>
    <source>
        <strain evidence="1">Z82</strain>
    </source>
</reference>
<evidence type="ECO:0000313" key="1">
    <source>
        <dbReference type="EMBL" id="NBI33825.1"/>
    </source>
</evidence>
<comment type="caution">
    <text evidence="1">The sequence shown here is derived from an EMBL/GenBank/DDBJ whole genome shotgun (WGS) entry which is preliminary data.</text>
</comment>
<dbReference type="AlphaFoldDB" id="A0A7C9N852"/>
<dbReference type="EMBL" id="QWKH01000007">
    <property type="protein sequence ID" value="NBI33825.1"/>
    <property type="molecule type" value="Genomic_DNA"/>
</dbReference>